<dbReference type="Proteomes" id="UP001212997">
    <property type="component" value="Unassembled WGS sequence"/>
</dbReference>
<feature type="compositionally biased region" description="Acidic residues" evidence="1">
    <location>
        <begin position="1371"/>
        <end position="1383"/>
    </location>
</feature>
<feature type="compositionally biased region" description="Acidic residues" evidence="1">
    <location>
        <begin position="1314"/>
        <end position="1323"/>
    </location>
</feature>
<feature type="compositionally biased region" description="Polar residues" evidence="1">
    <location>
        <begin position="830"/>
        <end position="845"/>
    </location>
</feature>
<feature type="region of interest" description="Disordered" evidence="1">
    <location>
        <begin position="1279"/>
        <end position="1401"/>
    </location>
</feature>
<feature type="compositionally biased region" description="Basic residues" evidence="1">
    <location>
        <begin position="1439"/>
        <end position="1454"/>
    </location>
</feature>
<sequence length="1454" mass="159456">MDPHQTWSASVKHDLPSQLTYQDGLVGAETDDCQWVLTSPNATFIPQPVLDRIRVEVRSDGRFGVEDPIQWPQLFSRMYSHYPLILRRPADPNDDRQPIWFKPSPYDFIPIHGSVVSCLGTLAHEPRERLGVLVEAMSSRISSFVQGQKEPPKYINFCNLSMRAAFSCLTFPSTYRDLVVQVANVQRYWLESNAMLEYMGNHNKRFLLQATGPPLPVDLSFMGTYTADPVAAFKLFAAGIPVWLIRASAAIPSDVCVANLVSLSRPEDVEVKTIGFGQLVYFGHVGEQHHAAVIAANANQPSPSQLAQATTSSSYRASGSKPSSSQKVVKAPSLSQARHSQAPYRRDKRPSRATPAEVAVSQRDKFVEETHPLFPPTIPVWTECLAQVDRQVPTSERMDYFVPEPALLVGPSIRPPKSRYFRNWLKGPADGATHTAKQKAEVLALFKAISSEDQIDTSHNEVEFYGKSFPTDPLETRLCQQVVWEVFEMGFRLELWALDKHICPSSSETPHGEQINEYLRLDLISKIFGGAGHIRLASLPTGDCGLTAMDIRDRIPALEAFRPAFGRICGLVHRAIGYDFIRHEVSTRGQFSISFLTLVMPASKKKKTANATRPRKGGKQAEVPPPTTTPAPAAATSQRRPMVVTEPPLQTRSSVRKQQLVSPAAIADPANGPAANQDAQSDPAAPSLTESGDNGHLDSPVRRRPRPMNAAGGAPDPSKEYEPISAAQQQAVFRAGFPSTTPHCERDGNGPVEANGGASTDKAATTPGTLILPLSPAPNREGGGDESVRASADHADPTPGPPNNPTSPSQTLPAVRSTGNTSECAPKDNAPTSVPLVSTPISEAPTSALVPPPTLNNQSDIPLESSNGGAAAVPTRTGDSSLSEDGPVPGRSEKGKARATDEGGADKEVVDNEDVGEDEEEREEGDILAALLNAAGDDVETHEEEETSPLKKGRLSSKAIADIQAFGQQFRAGSIALANKYQKDVSLIVRVAGMSIQTSRASNAYNDYHSWWSAKHSEDNVGVLLQDQNVKMTEDFKKLMAGVKSKADVKRRMKPIYEEVEIWEKDPTRSVPYATSRMKRAIKQFTELVRHCHLLSTFWGGSNLIAQAITEYDVNLNELLNIIVTILNALKYREQGLDIPLPSVIERVPGPNDENSRDSHRRDFSRRMLEKLKLLATTWKTPPRKFPWAQWLNTAYKRKLRITNWPIWDVPPGDPRGRNAWSPQELSDLMDSKASIEEWTTKERRLSLIDAQNIPLVTDIHGIGICFVSGSSDWAKALAREKQKNESKARRRQKRSALPQKPAPQKRKTPASDSSDDHDDSDSSDSHADTESANEESEKEPASKRRRVHSSSQRHVTSPARGSKKRQPVIDIDDEDDEDEDNDEHAPNTTASGSTSTDPLLTALTAMLRKLPRDQIQALVGGALGQPEAGPSRLPTSRSSKKGSKRSKGTRGTD</sequence>
<feature type="compositionally biased region" description="Acidic residues" evidence="1">
    <location>
        <begin position="911"/>
        <end position="924"/>
    </location>
</feature>
<feature type="compositionally biased region" description="Low complexity" evidence="1">
    <location>
        <begin position="663"/>
        <end position="675"/>
    </location>
</feature>
<feature type="compositionally biased region" description="Basic and acidic residues" evidence="1">
    <location>
        <begin position="891"/>
        <end position="910"/>
    </location>
</feature>
<feature type="region of interest" description="Disordered" evidence="1">
    <location>
        <begin position="1419"/>
        <end position="1454"/>
    </location>
</feature>
<feature type="region of interest" description="Disordered" evidence="1">
    <location>
        <begin position="604"/>
        <end position="721"/>
    </location>
</feature>
<protein>
    <submittedName>
        <fullName evidence="2">Uncharacterized protein</fullName>
    </submittedName>
</protein>
<feature type="region of interest" description="Disordered" evidence="1">
    <location>
        <begin position="737"/>
        <end position="924"/>
    </location>
</feature>
<feature type="compositionally biased region" description="Polar residues" evidence="1">
    <location>
        <begin position="303"/>
        <end position="339"/>
    </location>
</feature>
<gene>
    <name evidence="2" type="ORF">NLI96_g12084</name>
</gene>
<name>A0AAD5UQR3_9APHY</name>
<feature type="compositionally biased region" description="Polar residues" evidence="1">
    <location>
        <begin position="855"/>
        <end position="868"/>
    </location>
</feature>
<feature type="compositionally biased region" description="Basic and acidic residues" evidence="1">
    <location>
        <begin position="782"/>
        <end position="796"/>
    </location>
</feature>
<feature type="compositionally biased region" description="Basic residues" evidence="1">
    <location>
        <begin position="604"/>
        <end position="618"/>
    </location>
</feature>
<accession>A0AAD5UQR3</accession>
<dbReference type="EMBL" id="JANAWD010000925">
    <property type="protein sequence ID" value="KAJ3475062.1"/>
    <property type="molecule type" value="Genomic_DNA"/>
</dbReference>
<proteinExistence type="predicted"/>
<feature type="compositionally biased region" description="Basic and acidic residues" evidence="1">
    <location>
        <begin position="1279"/>
        <end position="1288"/>
    </location>
</feature>
<comment type="caution">
    <text evidence="2">The sequence shown here is derived from an EMBL/GenBank/DDBJ whole genome shotgun (WGS) entry which is preliminary data.</text>
</comment>
<organism evidence="2 3">
    <name type="scientific">Meripilus lineatus</name>
    <dbReference type="NCBI Taxonomy" id="2056292"/>
    <lineage>
        <taxon>Eukaryota</taxon>
        <taxon>Fungi</taxon>
        <taxon>Dikarya</taxon>
        <taxon>Basidiomycota</taxon>
        <taxon>Agaricomycotina</taxon>
        <taxon>Agaricomycetes</taxon>
        <taxon>Polyporales</taxon>
        <taxon>Meripilaceae</taxon>
        <taxon>Meripilus</taxon>
    </lineage>
</organism>
<evidence type="ECO:0000313" key="3">
    <source>
        <dbReference type="Proteomes" id="UP001212997"/>
    </source>
</evidence>
<feature type="compositionally biased region" description="Polar residues" evidence="1">
    <location>
        <begin position="1387"/>
        <end position="1399"/>
    </location>
</feature>
<keyword evidence="3" id="KW-1185">Reference proteome</keyword>
<reference evidence="2" key="1">
    <citation type="submission" date="2022-07" db="EMBL/GenBank/DDBJ databases">
        <title>Genome Sequence of Physisporinus lineatus.</title>
        <authorList>
            <person name="Buettner E."/>
        </authorList>
    </citation>
    <scope>NUCLEOTIDE SEQUENCE</scope>
    <source>
        <strain evidence="2">VT162</strain>
    </source>
</reference>
<evidence type="ECO:0000256" key="1">
    <source>
        <dbReference type="SAM" id="MobiDB-lite"/>
    </source>
</evidence>
<feature type="region of interest" description="Disordered" evidence="1">
    <location>
        <begin position="303"/>
        <end position="360"/>
    </location>
</feature>
<feature type="compositionally biased region" description="Polar residues" evidence="1">
    <location>
        <begin position="648"/>
        <end position="661"/>
    </location>
</feature>
<evidence type="ECO:0000313" key="2">
    <source>
        <dbReference type="EMBL" id="KAJ3475062.1"/>
    </source>
</evidence>